<proteinExistence type="predicted"/>
<keyword evidence="2" id="KW-1185">Reference proteome</keyword>
<evidence type="ECO:0000313" key="1">
    <source>
        <dbReference type="EMBL" id="MBG0740971.1"/>
    </source>
</evidence>
<evidence type="ECO:0000313" key="2">
    <source>
        <dbReference type="Proteomes" id="UP000655366"/>
    </source>
</evidence>
<comment type="caution">
    <text evidence="1">The sequence shown here is derived from an EMBL/GenBank/DDBJ whole genome shotgun (WGS) entry which is preliminary data.</text>
</comment>
<name>A0A931CU59_9MICC</name>
<reference evidence="1 2" key="1">
    <citation type="submission" date="2020-11" db="EMBL/GenBank/DDBJ databases">
        <title>Arthrobacter antarcticus sp. nov., isolated from Antarctic Soil.</title>
        <authorList>
            <person name="Li J."/>
        </authorList>
    </citation>
    <scope>NUCLEOTIDE SEQUENCE [LARGE SCALE GENOMIC DNA]</scope>
    <source>
        <strain evidence="1 2">Z1-20</strain>
    </source>
</reference>
<dbReference type="Proteomes" id="UP000655366">
    <property type="component" value="Unassembled WGS sequence"/>
</dbReference>
<organism evidence="1 2">
    <name type="scientific">Arthrobacter terrae</name>
    <dbReference type="NCBI Taxonomy" id="2935737"/>
    <lineage>
        <taxon>Bacteria</taxon>
        <taxon>Bacillati</taxon>
        <taxon>Actinomycetota</taxon>
        <taxon>Actinomycetes</taxon>
        <taxon>Micrococcales</taxon>
        <taxon>Micrococcaceae</taxon>
        <taxon>Arthrobacter</taxon>
    </lineage>
</organism>
<dbReference type="RefSeq" id="WP_196397902.1">
    <property type="nucleotide sequence ID" value="NZ_JADNYM010000023.1"/>
</dbReference>
<sequence>MNRLPASYLKYLEGKPPVIVATIKPVLQQSAADQLHGVRVRLLQHDEVQAVVDELIPFGEILESVD</sequence>
<gene>
    <name evidence="1" type="ORF">IV500_16490</name>
</gene>
<protein>
    <submittedName>
        <fullName evidence="1">Uncharacterized protein</fullName>
    </submittedName>
</protein>
<dbReference type="EMBL" id="JADNYM010000023">
    <property type="protein sequence ID" value="MBG0740971.1"/>
    <property type="molecule type" value="Genomic_DNA"/>
</dbReference>
<dbReference type="AlphaFoldDB" id="A0A931CU59"/>
<accession>A0A931CU59</accession>